<evidence type="ECO:0000256" key="3">
    <source>
        <dbReference type="ARBA" id="ARBA00023778"/>
    </source>
</evidence>
<evidence type="ECO:0000256" key="4">
    <source>
        <dbReference type="PROSITE-ProRule" id="PRU00339"/>
    </source>
</evidence>
<dbReference type="AlphaFoldDB" id="A0A2V0NQ66"/>
<dbReference type="PROSITE" id="PS50005">
    <property type="entry name" value="TPR"/>
    <property type="match status" value="1"/>
</dbReference>
<sequence>MEASRSNALIHQLYVRQEYDECLKLVDSVLAETGGQCEHAIYVKALIERHRGRIADSLRLFQQATALNPHNVGRSLALLGKHSQAIEVYDEAQKLAGHQDWELWHAKGLCHAQLEGGHEAALECFAFANAIQPNDATYQRISELHAARGDHGPAAAALMEALEHSPDSADLLASLGLLLLRSGDAQRAFDQLGTSLLHEPRGARAILADHGDHDAALVKYRVVAAVEPDCPQLWNNAGAAFYGKQRYIAAIACLKRAAYLAPLEWVTAYNLGLAHLATGQAASAFHHLSAAVNLRPDFAPRQAGGSGRAAVVWAARAPARSYGLMGVALARLDDPDNARAAYARAAALDPGEPSFRLNHAVLLHSLGDAGGAAAQLGAYWEAAAARRGAPDAEEGCQDPDAAEAAGALARALGLAVPSGAQ</sequence>
<dbReference type="SMART" id="SM00028">
    <property type="entry name" value="TPR"/>
    <property type="match status" value="7"/>
</dbReference>
<evidence type="ECO:0000256" key="2">
    <source>
        <dbReference type="ARBA" id="ARBA00022803"/>
    </source>
</evidence>
<evidence type="ECO:0000256" key="1">
    <source>
        <dbReference type="ARBA" id="ARBA00022737"/>
    </source>
</evidence>
<reference evidence="5 6" key="1">
    <citation type="journal article" date="2018" name="Sci. Rep.">
        <title>Raphidocelis subcapitata (=Pseudokirchneriella subcapitata) provides an insight into genome evolution and environmental adaptations in the Sphaeropleales.</title>
        <authorList>
            <person name="Suzuki S."/>
            <person name="Yamaguchi H."/>
            <person name="Nakajima N."/>
            <person name="Kawachi M."/>
        </authorList>
    </citation>
    <scope>NUCLEOTIDE SEQUENCE [LARGE SCALE GENOMIC DNA]</scope>
    <source>
        <strain evidence="5 6">NIES-35</strain>
    </source>
</reference>
<dbReference type="GO" id="GO:0036064">
    <property type="term" value="C:ciliary basal body"/>
    <property type="evidence" value="ECO:0007669"/>
    <property type="project" value="TreeGrafter"/>
</dbReference>
<evidence type="ECO:0000313" key="6">
    <source>
        <dbReference type="Proteomes" id="UP000247498"/>
    </source>
</evidence>
<feature type="repeat" description="TPR" evidence="4">
    <location>
        <begin position="319"/>
        <end position="352"/>
    </location>
</feature>
<dbReference type="Gene3D" id="1.25.40.10">
    <property type="entry name" value="Tetratricopeptide repeat domain"/>
    <property type="match status" value="3"/>
</dbReference>
<dbReference type="InterPro" id="IPR011990">
    <property type="entry name" value="TPR-like_helical_dom_sf"/>
</dbReference>
<dbReference type="Pfam" id="PF13432">
    <property type="entry name" value="TPR_16"/>
    <property type="match status" value="3"/>
</dbReference>
<dbReference type="OrthoDB" id="309339at2759"/>
<keyword evidence="6" id="KW-1185">Reference proteome</keyword>
<name>A0A2V0NQ66_9CHLO</name>
<organism evidence="5 6">
    <name type="scientific">Raphidocelis subcapitata</name>
    <dbReference type="NCBI Taxonomy" id="307507"/>
    <lineage>
        <taxon>Eukaryota</taxon>
        <taxon>Viridiplantae</taxon>
        <taxon>Chlorophyta</taxon>
        <taxon>core chlorophytes</taxon>
        <taxon>Chlorophyceae</taxon>
        <taxon>CS clade</taxon>
        <taxon>Sphaeropleales</taxon>
        <taxon>Selenastraceae</taxon>
        <taxon>Raphidocelis</taxon>
    </lineage>
</organism>
<dbReference type="EMBL" id="BDRX01000010">
    <property type="protein sequence ID" value="GBF89419.1"/>
    <property type="molecule type" value="Genomic_DNA"/>
</dbReference>
<protein>
    <submittedName>
        <fullName evidence="5">Uncharacterized protein</fullName>
    </submittedName>
</protein>
<dbReference type="PANTHER" id="PTHR44186">
    <property type="match status" value="1"/>
</dbReference>
<dbReference type="InParanoid" id="A0A2V0NQ66"/>
<dbReference type="PANTHER" id="PTHR44186:SF1">
    <property type="entry name" value="BARDET-BIEDL SYNDROME 4 PROTEIN"/>
    <property type="match status" value="1"/>
</dbReference>
<proteinExistence type="inferred from homology"/>
<evidence type="ECO:0000313" key="5">
    <source>
        <dbReference type="EMBL" id="GBF89419.1"/>
    </source>
</evidence>
<dbReference type="InterPro" id="IPR019734">
    <property type="entry name" value="TPR_rpt"/>
</dbReference>
<keyword evidence="2 4" id="KW-0802">TPR repeat</keyword>
<comment type="caution">
    <text evidence="5">The sequence shown here is derived from an EMBL/GenBank/DDBJ whole genome shotgun (WGS) entry which is preliminary data.</text>
</comment>
<dbReference type="Pfam" id="PF13181">
    <property type="entry name" value="TPR_8"/>
    <property type="match status" value="1"/>
</dbReference>
<dbReference type="SUPFAM" id="SSF48452">
    <property type="entry name" value="TPR-like"/>
    <property type="match status" value="3"/>
</dbReference>
<accession>A0A2V0NQ66</accession>
<gene>
    <name evidence="5" type="ORF">Rsub_01991</name>
</gene>
<dbReference type="STRING" id="307507.A0A2V0NQ66"/>
<dbReference type="GO" id="GO:0060271">
    <property type="term" value="P:cilium assembly"/>
    <property type="evidence" value="ECO:0007669"/>
    <property type="project" value="TreeGrafter"/>
</dbReference>
<dbReference type="Proteomes" id="UP000247498">
    <property type="component" value="Unassembled WGS sequence"/>
</dbReference>
<comment type="similarity">
    <text evidence="3">Belongs to the BBS4 family.</text>
</comment>
<keyword evidence="1" id="KW-0677">Repeat</keyword>
<dbReference type="GO" id="GO:0061512">
    <property type="term" value="P:protein localization to cilium"/>
    <property type="evidence" value="ECO:0007669"/>
    <property type="project" value="TreeGrafter"/>
</dbReference>